<dbReference type="SMART" id="SM00448">
    <property type="entry name" value="REC"/>
    <property type="match status" value="1"/>
</dbReference>
<dbReference type="Gene3D" id="3.40.50.2300">
    <property type="match status" value="1"/>
</dbReference>
<feature type="region of interest" description="Disordered" evidence="5">
    <location>
        <begin position="120"/>
        <end position="141"/>
    </location>
</feature>
<keyword evidence="4" id="KW-0597">Phosphoprotein</keyword>
<dbReference type="PANTHER" id="PTHR44688:SF16">
    <property type="entry name" value="DNA-BINDING TRANSCRIPTIONAL ACTIVATOR DEVR_DOSR"/>
    <property type="match status" value="1"/>
</dbReference>
<dbReference type="InterPro" id="IPR036388">
    <property type="entry name" value="WH-like_DNA-bd_sf"/>
</dbReference>
<feature type="modified residue" description="4-aspartylphosphate" evidence="4">
    <location>
        <position position="54"/>
    </location>
</feature>
<evidence type="ECO:0000256" key="5">
    <source>
        <dbReference type="SAM" id="MobiDB-lite"/>
    </source>
</evidence>
<keyword evidence="9" id="KW-1185">Reference proteome</keyword>
<dbReference type="Pfam" id="PF00072">
    <property type="entry name" value="Response_reg"/>
    <property type="match status" value="1"/>
</dbReference>
<gene>
    <name evidence="8" type="ORF">GCM10009547_14610</name>
</gene>
<dbReference type="Pfam" id="PF00196">
    <property type="entry name" value="GerE"/>
    <property type="match status" value="1"/>
</dbReference>
<protein>
    <submittedName>
        <fullName evidence="8">Response regulator transcription factor</fullName>
    </submittedName>
</protein>
<dbReference type="PANTHER" id="PTHR44688">
    <property type="entry name" value="DNA-BINDING TRANSCRIPTIONAL ACTIVATOR DEVR_DOSR"/>
    <property type="match status" value="1"/>
</dbReference>
<sequence>MSTVLVCDGSPLIREQLRRAVNGVQGVEKVVMAATEDEAIEHVRAQPPDLVLVDAALTQRGGAGAVRRIRAADPSARVLLLTRPEDPDAAVVAAVAAGARGYLRKDASRAEVRVAVGQALTEPHSNGAGTDGDGDHSPPPALTERELEVLAGMCEGQSNAEIGRGLYLSEDTVKTHARRLFRKLGAADRAHAVAIALRRGLVR</sequence>
<dbReference type="PROSITE" id="PS50110">
    <property type="entry name" value="RESPONSE_REGULATORY"/>
    <property type="match status" value="1"/>
</dbReference>
<evidence type="ECO:0000313" key="8">
    <source>
        <dbReference type="EMBL" id="GAA0613800.1"/>
    </source>
</evidence>
<reference evidence="9" key="1">
    <citation type="journal article" date="2019" name="Int. J. Syst. Evol. Microbiol.">
        <title>The Global Catalogue of Microorganisms (GCM) 10K type strain sequencing project: providing services to taxonomists for standard genome sequencing and annotation.</title>
        <authorList>
            <consortium name="The Broad Institute Genomics Platform"/>
            <consortium name="The Broad Institute Genome Sequencing Center for Infectious Disease"/>
            <person name="Wu L."/>
            <person name="Ma J."/>
        </authorList>
    </citation>
    <scope>NUCLEOTIDE SEQUENCE [LARGE SCALE GENOMIC DNA]</scope>
    <source>
        <strain evidence="9">JCM 10671</strain>
    </source>
</reference>
<keyword evidence="2" id="KW-0238">DNA-binding</keyword>
<dbReference type="PROSITE" id="PS50043">
    <property type="entry name" value="HTH_LUXR_2"/>
    <property type="match status" value="1"/>
</dbReference>
<dbReference type="CDD" id="cd06170">
    <property type="entry name" value="LuxR_C_like"/>
    <property type="match status" value="1"/>
</dbReference>
<evidence type="ECO:0000256" key="1">
    <source>
        <dbReference type="ARBA" id="ARBA00023015"/>
    </source>
</evidence>
<accession>A0ABP3RN40</accession>
<feature type="domain" description="Response regulatory" evidence="7">
    <location>
        <begin position="3"/>
        <end position="120"/>
    </location>
</feature>
<name>A0ABP3RN40_9ACTN</name>
<keyword evidence="1" id="KW-0805">Transcription regulation</keyword>
<evidence type="ECO:0000256" key="3">
    <source>
        <dbReference type="ARBA" id="ARBA00023163"/>
    </source>
</evidence>
<evidence type="ECO:0000256" key="4">
    <source>
        <dbReference type="PROSITE-ProRule" id="PRU00169"/>
    </source>
</evidence>
<evidence type="ECO:0000259" key="6">
    <source>
        <dbReference type="PROSITE" id="PS50043"/>
    </source>
</evidence>
<evidence type="ECO:0000259" key="7">
    <source>
        <dbReference type="PROSITE" id="PS50110"/>
    </source>
</evidence>
<comment type="caution">
    <text evidence="8">The sequence shown here is derived from an EMBL/GenBank/DDBJ whole genome shotgun (WGS) entry which is preliminary data.</text>
</comment>
<dbReference type="SMART" id="SM00421">
    <property type="entry name" value="HTH_LUXR"/>
    <property type="match status" value="1"/>
</dbReference>
<keyword evidence="3" id="KW-0804">Transcription</keyword>
<feature type="domain" description="HTH luxR-type" evidence="6">
    <location>
        <begin position="135"/>
        <end position="200"/>
    </location>
</feature>
<dbReference type="Proteomes" id="UP001500957">
    <property type="component" value="Unassembled WGS sequence"/>
</dbReference>
<dbReference type="Gene3D" id="1.10.10.10">
    <property type="entry name" value="Winged helix-like DNA-binding domain superfamily/Winged helix DNA-binding domain"/>
    <property type="match status" value="1"/>
</dbReference>
<dbReference type="InterPro" id="IPR011006">
    <property type="entry name" value="CheY-like_superfamily"/>
</dbReference>
<dbReference type="PROSITE" id="PS00622">
    <property type="entry name" value="HTH_LUXR_1"/>
    <property type="match status" value="1"/>
</dbReference>
<organism evidence="8 9">
    <name type="scientific">Sporichthya brevicatena</name>
    <dbReference type="NCBI Taxonomy" id="171442"/>
    <lineage>
        <taxon>Bacteria</taxon>
        <taxon>Bacillati</taxon>
        <taxon>Actinomycetota</taxon>
        <taxon>Actinomycetes</taxon>
        <taxon>Sporichthyales</taxon>
        <taxon>Sporichthyaceae</taxon>
        <taxon>Sporichthya</taxon>
    </lineage>
</organism>
<dbReference type="InterPro" id="IPR001789">
    <property type="entry name" value="Sig_transdc_resp-reg_receiver"/>
</dbReference>
<dbReference type="EMBL" id="BAAAHE010000010">
    <property type="protein sequence ID" value="GAA0613800.1"/>
    <property type="molecule type" value="Genomic_DNA"/>
</dbReference>
<dbReference type="RefSeq" id="WP_344603138.1">
    <property type="nucleotide sequence ID" value="NZ_BAAAHE010000010.1"/>
</dbReference>
<dbReference type="SUPFAM" id="SSF52172">
    <property type="entry name" value="CheY-like"/>
    <property type="match status" value="1"/>
</dbReference>
<evidence type="ECO:0000256" key="2">
    <source>
        <dbReference type="ARBA" id="ARBA00023125"/>
    </source>
</evidence>
<dbReference type="InterPro" id="IPR016032">
    <property type="entry name" value="Sig_transdc_resp-reg_C-effctor"/>
</dbReference>
<dbReference type="InterPro" id="IPR000792">
    <property type="entry name" value="Tscrpt_reg_LuxR_C"/>
</dbReference>
<dbReference type="PRINTS" id="PR00038">
    <property type="entry name" value="HTHLUXR"/>
</dbReference>
<evidence type="ECO:0000313" key="9">
    <source>
        <dbReference type="Proteomes" id="UP001500957"/>
    </source>
</evidence>
<proteinExistence type="predicted"/>
<dbReference type="SUPFAM" id="SSF46894">
    <property type="entry name" value="C-terminal effector domain of the bipartite response regulators"/>
    <property type="match status" value="1"/>
</dbReference>